<organism evidence="2 3">
    <name type="scientific">Oedothorax gibbosus</name>
    <dbReference type="NCBI Taxonomy" id="931172"/>
    <lineage>
        <taxon>Eukaryota</taxon>
        <taxon>Metazoa</taxon>
        <taxon>Ecdysozoa</taxon>
        <taxon>Arthropoda</taxon>
        <taxon>Chelicerata</taxon>
        <taxon>Arachnida</taxon>
        <taxon>Araneae</taxon>
        <taxon>Araneomorphae</taxon>
        <taxon>Entelegynae</taxon>
        <taxon>Araneoidea</taxon>
        <taxon>Linyphiidae</taxon>
        <taxon>Erigoninae</taxon>
        <taxon>Oedothorax</taxon>
    </lineage>
</organism>
<dbReference type="Proteomes" id="UP000827092">
    <property type="component" value="Unassembled WGS sequence"/>
</dbReference>
<evidence type="ECO:0000313" key="2">
    <source>
        <dbReference type="EMBL" id="KAG8188195.1"/>
    </source>
</evidence>
<dbReference type="Pfam" id="PF13148">
    <property type="entry name" value="DUF3987"/>
    <property type="match status" value="1"/>
</dbReference>
<dbReference type="AlphaFoldDB" id="A0AAV6UXG5"/>
<name>A0AAV6UXG5_9ARAC</name>
<gene>
    <name evidence="2" type="ORF">JTE90_021218</name>
</gene>
<evidence type="ECO:0000313" key="3">
    <source>
        <dbReference type="Proteomes" id="UP000827092"/>
    </source>
</evidence>
<evidence type="ECO:0000256" key="1">
    <source>
        <dbReference type="SAM" id="MobiDB-lite"/>
    </source>
</evidence>
<protein>
    <submittedName>
        <fullName evidence="2">Uncharacterized protein</fullName>
    </submittedName>
</protein>
<feature type="compositionally biased region" description="Polar residues" evidence="1">
    <location>
        <begin position="428"/>
        <end position="452"/>
    </location>
</feature>
<dbReference type="InterPro" id="IPR025048">
    <property type="entry name" value="DUF3987"/>
</dbReference>
<dbReference type="EMBL" id="JAFNEN010000246">
    <property type="protein sequence ID" value="KAG8188195.1"/>
    <property type="molecule type" value="Genomic_DNA"/>
</dbReference>
<comment type="caution">
    <text evidence="2">The sequence shown here is derived from an EMBL/GenBank/DDBJ whole genome shotgun (WGS) entry which is preliminary data.</text>
</comment>
<sequence length="666" mass="73275">MNSTAKVNSAPQEVINLSGRKIVPQIIEKLKIQENRRMSSVSSKEFLRRYRKALSVPFALNLVCSSVVQEFVSASSAALGCSEKCFLLPLLTCAASCLGTEACVELSPNWREPPVLWTLVLCTRSLLRVDVAEHFKQQVLRAQEKALVLGKGEDTKEYLRKFLFDSFTLERLQDTLKLSHGHGLAVYNSVRALHPNLATPEQADVFHRLQEGNAWFTDSRVSRMTLTKTRVNFAVVSTPSAAHRELGSPNFDELFHQCFLVTCAEEVHVKFAQIGTDTEPQEKLQEVFVSLLKLHAGGKGEAPLVYRLGEEAREKLAQVHDELTDKARQMARKNAPHVFAPALAYLLRLALSLHVLDAVLEAINFKVPLSRLTWSTEISADTVWQARELLSHAIAQRHCLMEPTGFEGASSSQKQGPPPVHSLVEGQPLSTPSPHRTPSVTPRSPATQFSPRFSFNNNARRNILNVRSSRVTIPVRPYAAPILPNDANAPISNGGASSSVTPIIASVCSAGVGVSLPSALSVSSLEAPSPLLSRPPFSSLQDVSEADFLSAHRSSLRRLLRCPAPEVTPSRCVQQKLVPDPTASDEAARHTQGFARAFLKRLEGLGFGLCEGPKNGNIRSFVFKKKKFSALGEEQRKILDTLKISEVEYNKCFTTKEQNGSVVCLE</sequence>
<reference evidence="2 3" key="1">
    <citation type="journal article" date="2022" name="Nat. Ecol. Evol.">
        <title>A masculinizing supergene underlies an exaggerated male reproductive morph in a spider.</title>
        <authorList>
            <person name="Hendrickx F."/>
            <person name="De Corte Z."/>
            <person name="Sonet G."/>
            <person name="Van Belleghem S.M."/>
            <person name="Kostlbacher S."/>
            <person name="Vangestel C."/>
        </authorList>
    </citation>
    <scope>NUCLEOTIDE SEQUENCE [LARGE SCALE GENOMIC DNA]</scope>
    <source>
        <strain evidence="2">W744_W776</strain>
    </source>
</reference>
<keyword evidence="3" id="KW-1185">Reference proteome</keyword>
<accession>A0AAV6UXG5</accession>
<feature type="region of interest" description="Disordered" evidence="1">
    <location>
        <begin position="404"/>
        <end position="452"/>
    </location>
</feature>
<proteinExistence type="predicted"/>